<evidence type="ECO:0000313" key="10">
    <source>
        <dbReference type="Proteomes" id="UP000829685"/>
    </source>
</evidence>
<keyword evidence="4 7" id="KW-1133">Transmembrane helix</keyword>
<dbReference type="InterPro" id="IPR011701">
    <property type="entry name" value="MFS"/>
</dbReference>
<organism evidence="9 10">
    <name type="scientific">Neoarthrinium moseri</name>
    <dbReference type="NCBI Taxonomy" id="1658444"/>
    <lineage>
        <taxon>Eukaryota</taxon>
        <taxon>Fungi</taxon>
        <taxon>Dikarya</taxon>
        <taxon>Ascomycota</taxon>
        <taxon>Pezizomycotina</taxon>
        <taxon>Sordariomycetes</taxon>
        <taxon>Xylariomycetidae</taxon>
        <taxon>Amphisphaeriales</taxon>
        <taxon>Apiosporaceae</taxon>
        <taxon>Neoarthrinium</taxon>
    </lineage>
</organism>
<dbReference type="EMBL" id="JAFIMR010000043">
    <property type="protein sequence ID" value="KAI1856555.1"/>
    <property type="molecule type" value="Genomic_DNA"/>
</dbReference>
<evidence type="ECO:0000256" key="6">
    <source>
        <dbReference type="ARBA" id="ARBA00037968"/>
    </source>
</evidence>
<feature type="transmembrane region" description="Helical" evidence="7">
    <location>
        <begin position="133"/>
        <end position="155"/>
    </location>
</feature>
<protein>
    <recommendedName>
        <fullName evidence="8">Major facilitator superfamily (MFS) profile domain-containing protein</fullName>
    </recommendedName>
</protein>
<dbReference type="PANTHER" id="PTHR43791">
    <property type="entry name" value="PERMEASE-RELATED"/>
    <property type="match status" value="1"/>
</dbReference>
<evidence type="ECO:0000256" key="4">
    <source>
        <dbReference type="ARBA" id="ARBA00022989"/>
    </source>
</evidence>
<feature type="transmembrane region" description="Helical" evidence="7">
    <location>
        <begin position="419"/>
        <end position="438"/>
    </location>
</feature>
<feature type="transmembrane region" description="Helical" evidence="7">
    <location>
        <begin position="292"/>
        <end position="315"/>
    </location>
</feature>
<sequence length="470" mass="51915">MKLDLSILVFGCFSFFTKYLDQKSITNAYVSGMKEEIGLLGNELNYLTAIFWASYCTAMIPTCYFITQYPANIVLPSLELGWGLATFGLAWAQNVNTLYAMRFFVGLFECASFAGTIYIIGSWYKPSETARRVALFYISSLLGTMFAGYLQAAAYTNLNGVNGLSGWRYCNEFDNWRMEDWHPGIRWLFIIDTIITLGIALFGFTFFPDIPARRKPLLLSHAEHTLARKRLVGYTAPPGLKLSRSIFKHVLRRWHFYAFVLLWTLMDLNGQIGGQPFSLYLKAYSPSVYSVVQVNTLPTIGTACSIVGALLAGIAADRIGNFWMPAMATTLLLMVGTIMLVVWNIGETGRLVAFILEGFVGPISPMAMSWATVTMASDAEERAVVTASMNSIGQAITAGVQVVMYPATGAPRWVSSFKANLGLNIVQIIGIMAIVYLGRRETDTKVTETDMEAAIVTGGDGVQDHVQKVL</sequence>
<dbReference type="SUPFAM" id="SSF103473">
    <property type="entry name" value="MFS general substrate transporter"/>
    <property type="match status" value="1"/>
</dbReference>
<dbReference type="InterPro" id="IPR020846">
    <property type="entry name" value="MFS_dom"/>
</dbReference>
<feature type="transmembrane region" description="Helical" evidence="7">
    <location>
        <begin position="46"/>
        <end position="66"/>
    </location>
</feature>
<gene>
    <name evidence="9" type="ORF">JX265_011514</name>
</gene>
<feature type="transmembrane region" description="Helical" evidence="7">
    <location>
        <begin position="351"/>
        <end position="371"/>
    </location>
</feature>
<comment type="caution">
    <text evidence="9">The sequence shown here is derived from an EMBL/GenBank/DDBJ whole genome shotgun (WGS) entry which is preliminary data.</text>
</comment>
<keyword evidence="5 7" id="KW-0472">Membrane</keyword>
<accession>A0A9Q0AKG3</accession>
<feature type="transmembrane region" description="Helical" evidence="7">
    <location>
        <begin position="185"/>
        <end position="207"/>
    </location>
</feature>
<keyword evidence="10" id="KW-1185">Reference proteome</keyword>
<dbReference type="GO" id="GO:0016020">
    <property type="term" value="C:membrane"/>
    <property type="evidence" value="ECO:0007669"/>
    <property type="project" value="UniProtKB-SubCell"/>
</dbReference>
<evidence type="ECO:0000313" key="9">
    <source>
        <dbReference type="EMBL" id="KAI1856555.1"/>
    </source>
</evidence>
<evidence type="ECO:0000256" key="3">
    <source>
        <dbReference type="ARBA" id="ARBA00022692"/>
    </source>
</evidence>
<dbReference type="FunFam" id="1.20.1250.20:FF:000065">
    <property type="entry name" value="Putative MFS pantothenate transporter"/>
    <property type="match status" value="1"/>
</dbReference>
<feature type="transmembrane region" description="Helical" evidence="7">
    <location>
        <begin position="254"/>
        <end position="272"/>
    </location>
</feature>
<evidence type="ECO:0000256" key="1">
    <source>
        <dbReference type="ARBA" id="ARBA00004141"/>
    </source>
</evidence>
<keyword evidence="3 7" id="KW-0812">Transmembrane</keyword>
<dbReference type="PROSITE" id="PS50850">
    <property type="entry name" value="MFS"/>
    <property type="match status" value="1"/>
</dbReference>
<evidence type="ECO:0000256" key="7">
    <source>
        <dbReference type="SAM" id="Phobius"/>
    </source>
</evidence>
<keyword evidence="2" id="KW-0813">Transport</keyword>
<comment type="similarity">
    <text evidence="6">Belongs to the major facilitator superfamily. Allantoate permease family.</text>
</comment>
<feature type="domain" description="Major facilitator superfamily (MFS) profile" evidence="8">
    <location>
        <begin position="7"/>
        <end position="442"/>
    </location>
</feature>
<name>A0A9Q0AKG3_9PEZI</name>
<comment type="subcellular location">
    <subcellularLocation>
        <location evidence="1">Membrane</location>
        <topology evidence="1">Multi-pass membrane protein</topology>
    </subcellularLocation>
</comment>
<evidence type="ECO:0000256" key="5">
    <source>
        <dbReference type="ARBA" id="ARBA00023136"/>
    </source>
</evidence>
<feature type="transmembrane region" description="Helical" evidence="7">
    <location>
        <begin position="99"/>
        <end position="121"/>
    </location>
</feature>
<evidence type="ECO:0000259" key="8">
    <source>
        <dbReference type="PROSITE" id="PS50850"/>
    </source>
</evidence>
<proteinExistence type="inferred from homology"/>
<dbReference type="GO" id="GO:0022857">
    <property type="term" value="F:transmembrane transporter activity"/>
    <property type="evidence" value="ECO:0007669"/>
    <property type="project" value="InterPro"/>
</dbReference>
<dbReference type="Pfam" id="PF07690">
    <property type="entry name" value="MFS_1"/>
    <property type="match status" value="1"/>
</dbReference>
<reference evidence="9" key="1">
    <citation type="submission" date="2021-03" db="EMBL/GenBank/DDBJ databases">
        <title>Revisited historic fungal species revealed as producer of novel bioactive compounds through whole genome sequencing and comparative genomics.</title>
        <authorList>
            <person name="Vignolle G.A."/>
            <person name="Hochenegger N."/>
            <person name="Mach R.L."/>
            <person name="Mach-Aigner A.R."/>
            <person name="Javad Rahimi M."/>
            <person name="Salim K.A."/>
            <person name="Chan C.M."/>
            <person name="Lim L.B.L."/>
            <person name="Cai F."/>
            <person name="Druzhinina I.S."/>
            <person name="U'Ren J.M."/>
            <person name="Derntl C."/>
        </authorList>
    </citation>
    <scope>NUCLEOTIDE SEQUENCE</scope>
    <source>
        <strain evidence="9">TUCIM 5799</strain>
    </source>
</reference>
<dbReference type="InterPro" id="IPR036259">
    <property type="entry name" value="MFS_trans_sf"/>
</dbReference>
<dbReference type="AlphaFoldDB" id="A0A9Q0AKG3"/>
<feature type="transmembrane region" description="Helical" evidence="7">
    <location>
        <begin position="383"/>
        <end position="407"/>
    </location>
</feature>
<feature type="transmembrane region" description="Helical" evidence="7">
    <location>
        <begin position="73"/>
        <end position="93"/>
    </location>
</feature>
<dbReference type="Gene3D" id="1.20.1250.20">
    <property type="entry name" value="MFS general substrate transporter like domains"/>
    <property type="match status" value="2"/>
</dbReference>
<evidence type="ECO:0000256" key="2">
    <source>
        <dbReference type="ARBA" id="ARBA00022448"/>
    </source>
</evidence>
<feature type="transmembrane region" description="Helical" evidence="7">
    <location>
        <begin position="322"/>
        <end position="345"/>
    </location>
</feature>
<dbReference type="PANTHER" id="PTHR43791:SF39">
    <property type="entry name" value="TRANSPORTER LIZ1_SEO1, PUTATIVE (AFU_ORTHOLOGUE AFUA_3G00980)-RELATED"/>
    <property type="match status" value="1"/>
</dbReference>
<dbReference type="Proteomes" id="UP000829685">
    <property type="component" value="Unassembled WGS sequence"/>
</dbReference>